<dbReference type="Proteomes" id="UP000027195">
    <property type="component" value="Unassembled WGS sequence"/>
</dbReference>
<dbReference type="STRING" id="930990.A0A067MHU5"/>
<dbReference type="HOGENOM" id="CLU_690762_0_0_1"/>
<accession>A0A067MHU5</accession>
<keyword evidence="2" id="KW-1185">Reference proteome</keyword>
<dbReference type="OrthoDB" id="539213at2759"/>
<evidence type="ECO:0000313" key="2">
    <source>
        <dbReference type="Proteomes" id="UP000027195"/>
    </source>
</evidence>
<proteinExistence type="predicted"/>
<dbReference type="PANTHER" id="PTHR43558:SF6">
    <property type="entry name" value="REDUCTASE, PUTATIVE (AFU_ORTHOLOGUE AFUA_3G10540)-RELATED"/>
    <property type="match status" value="1"/>
</dbReference>
<organism evidence="1 2">
    <name type="scientific">Botryobasidium botryosum (strain FD-172 SS1)</name>
    <dbReference type="NCBI Taxonomy" id="930990"/>
    <lineage>
        <taxon>Eukaryota</taxon>
        <taxon>Fungi</taxon>
        <taxon>Dikarya</taxon>
        <taxon>Basidiomycota</taxon>
        <taxon>Agaricomycotina</taxon>
        <taxon>Agaricomycetes</taxon>
        <taxon>Cantharellales</taxon>
        <taxon>Botryobasidiaceae</taxon>
        <taxon>Botryobasidium</taxon>
    </lineage>
</organism>
<gene>
    <name evidence="1" type="ORF">BOTBODRAFT_302462</name>
</gene>
<dbReference type="AlphaFoldDB" id="A0A067MHU5"/>
<dbReference type="EMBL" id="KL198034">
    <property type="protein sequence ID" value="KDQ15119.1"/>
    <property type="molecule type" value="Genomic_DNA"/>
</dbReference>
<protein>
    <submittedName>
        <fullName evidence="1">Uncharacterized protein</fullName>
    </submittedName>
</protein>
<name>A0A067MHU5_BOTB1</name>
<dbReference type="InParanoid" id="A0A067MHU5"/>
<evidence type="ECO:0000313" key="1">
    <source>
        <dbReference type="EMBL" id="KDQ15119.1"/>
    </source>
</evidence>
<sequence length="399" mass="45034">MQLPGFGIMNRSVENIARIQPSADAFSAAFSSMTGNLLEGLSWKGALVAGGIVLGCLLCVDDKKANVEREQWAHSDIDLYLYGLNSIETADKIDHIFDVFKSNLPPSAPALILRNSKTVTFYSEYPTRRVQIILKLAKTPRDVLSDFDLDICTLGWDGKDVWMLPRCARAIETGYNTFTPSLIYSPHLGEHSAHLRAHRFFKYANKGYGLRFLPSYVDFLGDPPDHIANGPLDFSLLTLEARIHMRNLIRSRHYRDRVFSFQECHPPSIHNKKIGDNCLTGFSLLMRHVALWEAEMDHSCVIKNDHKIILDSQTMDDNPRGSDDSLWYTWDREFSVVKMMSRVNSLNVREEHRLSENFQAACASISKYGAGPAVQLGKQRTSKTCIISHGCPILDLDVL</sequence>
<dbReference type="PANTHER" id="PTHR43558">
    <property type="entry name" value="REDUCTASE, PUTATIVE (AFU_ORTHOLOGUE AFUA_3G10540)-RELATED"/>
    <property type="match status" value="1"/>
</dbReference>
<dbReference type="InterPro" id="IPR053354">
    <property type="entry name" value="MGDG_epimerase"/>
</dbReference>
<reference evidence="2" key="1">
    <citation type="journal article" date="2014" name="Proc. Natl. Acad. Sci. U.S.A.">
        <title>Extensive sampling of basidiomycete genomes demonstrates inadequacy of the white-rot/brown-rot paradigm for wood decay fungi.</title>
        <authorList>
            <person name="Riley R."/>
            <person name="Salamov A.A."/>
            <person name="Brown D.W."/>
            <person name="Nagy L.G."/>
            <person name="Floudas D."/>
            <person name="Held B.W."/>
            <person name="Levasseur A."/>
            <person name="Lombard V."/>
            <person name="Morin E."/>
            <person name="Otillar R."/>
            <person name="Lindquist E.A."/>
            <person name="Sun H."/>
            <person name="LaButti K.M."/>
            <person name="Schmutz J."/>
            <person name="Jabbour D."/>
            <person name="Luo H."/>
            <person name="Baker S.E."/>
            <person name="Pisabarro A.G."/>
            <person name="Walton J.D."/>
            <person name="Blanchette R.A."/>
            <person name="Henrissat B."/>
            <person name="Martin F."/>
            <person name="Cullen D."/>
            <person name="Hibbett D.S."/>
            <person name="Grigoriev I.V."/>
        </authorList>
    </citation>
    <scope>NUCLEOTIDE SEQUENCE [LARGE SCALE GENOMIC DNA]</scope>
    <source>
        <strain evidence="2">FD-172 SS1</strain>
    </source>
</reference>